<dbReference type="Gene3D" id="1.10.287.480">
    <property type="entry name" value="helix hairpin bin"/>
    <property type="match status" value="1"/>
</dbReference>
<name>A0A3N5Y7E4_9ALTE</name>
<evidence type="ECO:0000256" key="5">
    <source>
        <dbReference type="ARBA" id="ARBA00023284"/>
    </source>
</evidence>
<proteinExistence type="predicted"/>
<dbReference type="SUPFAM" id="SSF118352">
    <property type="entry name" value="HSP33 redox switch-like"/>
    <property type="match status" value="1"/>
</dbReference>
<dbReference type="Gene3D" id="3.55.30.10">
    <property type="entry name" value="Hsp33 domain"/>
    <property type="match status" value="1"/>
</dbReference>
<dbReference type="GO" id="GO:0044183">
    <property type="term" value="F:protein folding chaperone"/>
    <property type="evidence" value="ECO:0007669"/>
    <property type="project" value="TreeGrafter"/>
</dbReference>
<evidence type="ECO:0000256" key="4">
    <source>
        <dbReference type="ARBA" id="ARBA00023186"/>
    </source>
</evidence>
<dbReference type="InterPro" id="IPR000397">
    <property type="entry name" value="Heat_shock_Hsp33"/>
</dbReference>
<accession>A0A3N5Y7E4</accession>
<dbReference type="InterPro" id="IPR016153">
    <property type="entry name" value="Heat_shock_Hsp33_N"/>
</dbReference>
<dbReference type="GO" id="GO:0005737">
    <property type="term" value="C:cytoplasm"/>
    <property type="evidence" value="ECO:0007669"/>
    <property type="project" value="InterPro"/>
</dbReference>
<dbReference type="GO" id="GO:0042026">
    <property type="term" value="P:protein refolding"/>
    <property type="evidence" value="ECO:0007669"/>
    <property type="project" value="TreeGrafter"/>
</dbReference>
<dbReference type="InterPro" id="IPR016154">
    <property type="entry name" value="Heat_shock_Hsp33_C"/>
</dbReference>
<dbReference type="PIRSF" id="PIRSF005261">
    <property type="entry name" value="Heat_shock_Hsp33"/>
    <property type="match status" value="1"/>
</dbReference>
<keyword evidence="1" id="KW-0963">Cytoplasm</keyword>
<dbReference type="GO" id="GO:0051082">
    <property type="term" value="F:unfolded protein binding"/>
    <property type="evidence" value="ECO:0007669"/>
    <property type="project" value="InterPro"/>
</dbReference>
<organism evidence="6 7">
    <name type="scientific">Alteromonas sediminis</name>
    <dbReference type="NCBI Taxonomy" id="2259342"/>
    <lineage>
        <taxon>Bacteria</taxon>
        <taxon>Pseudomonadati</taxon>
        <taxon>Pseudomonadota</taxon>
        <taxon>Gammaproteobacteria</taxon>
        <taxon>Alteromonadales</taxon>
        <taxon>Alteromonadaceae</taxon>
        <taxon>Alteromonas/Salinimonas group</taxon>
        <taxon>Alteromonas</taxon>
    </lineage>
</organism>
<dbReference type="PANTHER" id="PTHR30111:SF1">
    <property type="entry name" value="33 KDA CHAPERONIN"/>
    <property type="match status" value="1"/>
</dbReference>
<keyword evidence="4" id="KW-0143">Chaperone</keyword>
<dbReference type="Proteomes" id="UP000275281">
    <property type="component" value="Unassembled WGS sequence"/>
</dbReference>
<dbReference type="OrthoDB" id="9793753at2"/>
<keyword evidence="2" id="KW-0862">Zinc</keyword>
<dbReference type="InterPro" id="IPR023212">
    <property type="entry name" value="Hsp33_helix_hairpin_bin_dom_sf"/>
</dbReference>
<dbReference type="Pfam" id="PF01430">
    <property type="entry name" value="HSP33"/>
    <property type="match status" value="1"/>
</dbReference>
<sequence length="297" mass="32666">MTDFDTLHRFTFTDAPVRGELVRLKDSLQTMLGNADYPAEIKTLMAELASAAALLTATLKFEGEISLQIQGKGAVNYAIVSADHKLNYRGIARWDESMQTLPQSFSELCADSVLVITITPNEGERYQGVVALDKPTLAACLENYFLQSEQLLTKVYLFEQTDNETASAGFMLQVLPSSAAVTATEDADDFHHFTALADTLTAEEILSLPVKTVLHRLYHEHDITLFESQPIAFKCTCSKDRSATALLNVEKDELLAIVEEEGCITMNCQYCHTEYRFDAIDVEAIHNGAAAGGSSAH</sequence>
<keyword evidence="3" id="KW-1015">Disulfide bond</keyword>
<dbReference type="EMBL" id="RPOK01000003">
    <property type="protein sequence ID" value="RPJ66699.1"/>
    <property type="molecule type" value="Genomic_DNA"/>
</dbReference>
<evidence type="ECO:0000256" key="3">
    <source>
        <dbReference type="ARBA" id="ARBA00023157"/>
    </source>
</evidence>
<protein>
    <submittedName>
        <fullName evidence="6">Hsp33 family molecular chaperone HslO</fullName>
    </submittedName>
</protein>
<evidence type="ECO:0000313" key="6">
    <source>
        <dbReference type="EMBL" id="RPJ66699.1"/>
    </source>
</evidence>
<evidence type="ECO:0000313" key="7">
    <source>
        <dbReference type="Proteomes" id="UP000275281"/>
    </source>
</evidence>
<gene>
    <name evidence="6" type="primary">hslO</name>
    <name evidence="6" type="ORF">DRW07_11525</name>
</gene>
<dbReference type="CDD" id="cd00498">
    <property type="entry name" value="Hsp33"/>
    <property type="match status" value="1"/>
</dbReference>
<keyword evidence="7" id="KW-1185">Reference proteome</keyword>
<dbReference type="Gene3D" id="3.90.1280.10">
    <property type="entry name" value="HSP33 redox switch-like"/>
    <property type="match status" value="1"/>
</dbReference>
<dbReference type="RefSeq" id="WP_124028056.1">
    <property type="nucleotide sequence ID" value="NZ_JBHRSN010000006.1"/>
</dbReference>
<comment type="caution">
    <text evidence="6">The sequence shown here is derived from an EMBL/GenBank/DDBJ whole genome shotgun (WGS) entry which is preliminary data.</text>
</comment>
<dbReference type="NCBIfam" id="NF001033">
    <property type="entry name" value="PRK00114.1"/>
    <property type="match status" value="1"/>
</dbReference>
<keyword evidence="5" id="KW-0676">Redox-active center</keyword>
<evidence type="ECO:0000256" key="2">
    <source>
        <dbReference type="ARBA" id="ARBA00022833"/>
    </source>
</evidence>
<dbReference type="PANTHER" id="PTHR30111">
    <property type="entry name" value="33 KDA CHAPERONIN"/>
    <property type="match status" value="1"/>
</dbReference>
<dbReference type="SUPFAM" id="SSF64397">
    <property type="entry name" value="Hsp33 domain"/>
    <property type="match status" value="1"/>
</dbReference>
<dbReference type="AlphaFoldDB" id="A0A3N5Y7E4"/>
<reference evidence="6 7" key="1">
    <citation type="submission" date="2018-11" db="EMBL/GenBank/DDBJ databases">
        <authorList>
            <person name="Ye M.-Q."/>
            <person name="Du Z.-J."/>
        </authorList>
    </citation>
    <scope>NUCLEOTIDE SEQUENCE [LARGE SCALE GENOMIC DNA]</scope>
    <source>
        <strain evidence="6 7">U0105</strain>
    </source>
</reference>
<evidence type="ECO:0000256" key="1">
    <source>
        <dbReference type="ARBA" id="ARBA00022490"/>
    </source>
</evidence>